<evidence type="ECO:0008006" key="7">
    <source>
        <dbReference type="Google" id="ProtNLM"/>
    </source>
</evidence>
<dbReference type="EMBL" id="CAJOBC010000945">
    <property type="protein sequence ID" value="CAF3641263.1"/>
    <property type="molecule type" value="Genomic_DNA"/>
</dbReference>
<dbReference type="InterPro" id="IPR036188">
    <property type="entry name" value="FAD/NAD-bd_sf"/>
</dbReference>
<keyword evidence="6" id="KW-1185">Reference proteome</keyword>
<dbReference type="InterPro" id="IPR016181">
    <property type="entry name" value="Acyl_CoA_acyltransferase"/>
</dbReference>
<evidence type="ECO:0000259" key="2">
    <source>
        <dbReference type="Pfam" id="PF16092"/>
    </source>
</evidence>
<dbReference type="SUPFAM" id="SSF51905">
    <property type="entry name" value="FAD/NAD(P)-binding domain"/>
    <property type="match status" value="1"/>
</dbReference>
<feature type="region of interest" description="Disordered" evidence="1">
    <location>
        <begin position="1"/>
        <end position="24"/>
    </location>
</feature>
<feature type="domain" description="Cilia- and flagella-associated protein 61 N-terminal" evidence="2">
    <location>
        <begin position="20"/>
        <end position="274"/>
    </location>
</feature>
<feature type="compositionally biased region" description="Polar residues" evidence="1">
    <location>
        <begin position="1"/>
        <end position="17"/>
    </location>
</feature>
<sequence length="1292" mass="148580">MDSSDQKNLSRPGTSLDIQPRRSEARDSQEAFKLVQSYTTDVFGRVNRVENIALILEHAVFALSLADSYDNLFALAAFYDYPNIHNVSQSDWDQTWWNDTFKIPDVNAINTLFLHLFVAHPDYSEGCAKEVINAAFKTLPEVNQILLCVPNNVQPEIALSKYFTPISTKHDKSDSLSTVFGCYRKDHFPSLFIRTARVQDNDDLAPLFNQYNDILKQTYGDYFVAELIESQDDDNKAFVAEADGYAVGFMSVSKEVNINVLNEVYQLAAFHGLREAHSDDVWNEESGNNPTIDDQFSSIDATAVYEDAKGNSFIEQSSDTLENRRVSDMHQTTTDNNRLNNFKRQTTADEGKENRISLDSDLEIDNKAENENDHAITDQTVNNTDVQLIDTSAYRAKMTKAQLAAEDPSKFIRPSIASTAPKFFGRPKAFAIQLFCINELYEKRSYDFLKKAFDSFPDRDYCIISIPHMVPEFPLLHSFIRIPPRINLPNIQELYMFHRAGLLRNIEIKKATEDNLETIKKFVQHLSSREYIIQDFLEAVRSRKRRDNGSFVDAYIIYVANQTSALVLFSNEENVDYLRSQYNLEDFIYFNLHKRYNHLHLYHFIINPVFAYLTRIFIKELLRKIHKTCVYYPIYPRYADDELLKKHSSTHSMHYMVPVRPRKLVQYNLEKLQLNAPTESVLGLTPELVGNPFALNFTDVKLIMEPKITINARIVIVGGSTTALAVLETLAMCPYLRFNNLTLISPHGLPGELPPSQLRQLFLPSNLEYDINELARISLRSYVNIICAKLKAINRPMKLAILNDETVVPYDHLLMCTGNQFRVIAPMQAKVISPLTKKVVTPKPDRELPDPIPTNVLTINDDFDAAMTIRWLKTKKSNKQSIIVYGSTLESYCCINALIANGIQSDSITFIFPPDRDNVSCFNDPYVLDAVHEQLNQLNVKIYEDYIMDAWFSEDDNGSSKIIERIVFRSQTEGNKSTDLNLECTALFCYYNKRVDYDAFVATNQSSLVFDGRLVIDATYRTNDPHIYAGGPLTKYKRSYHCDDWSHACFNSKEVGVKLANELLELYDPTFPTSKRPDTANSTHSLIPSYTHPKRCCAVLPGNLHYLQISKPGITADYNIAKTITDTYGIDLATNLNQNYFRIHLDQNHIVRTIVCLSHQDIDVYNISHLYGLHERLLNNLLQRYNEGLIPDFFSYFKQNWTVAIYHDRFADVRLEIRDILKQTLVENSESLFSSLHNSVDHDILFNAEQKKVLLKRFQTEGYKEQVEEKILHYINYNHYHLPMYAKPDSFN</sequence>
<dbReference type="OrthoDB" id="382863at2759"/>
<dbReference type="SUPFAM" id="SSF55729">
    <property type="entry name" value="Acyl-CoA N-acyltransferases (Nat)"/>
    <property type="match status" value="1"/>
</dbReference>
<evidence type="ECO:0000313" key="6">
    <source>
        <dbReference type="Proteomes" id="UP000663829"/>
    </source>
</evidence>
<accession>A0A813WN00</accession>
<dbReference type="InterPro" id="IPR038884">
    <property type="entry name" value="CFAP61"/>
</dbReference>
<reference evidence="4" key="1">
    <citation type="submission" date="2021-02" db="EMBL/GenBank/DDBJ databases">
        <authorList>
            <person name="Nowell W R."/>
        </authorList>
    </citation>
    <scope>NUCLEOTIDE SEQUENCE</scope>
</reference>
<evidence type="ECO:0000313" key="5">
    <source>
        <dbReference type="EMBL" id="CAF3641263.1"/>
    </source>
</evidence>
<dbReference type="Proteomes" id="UP000681722">
    <property type="component" value="Unassembled WGS sequence"/>
</dbReference>
<comment type="caution">
    <text evidence="4">The sequence shown here is derived from an EMBL/GenBank/DDBJ whole genome shotgun (WGS) entry which is preliminary data.</text>
</comment>
<dbReference type="PANTHER" id="PTHR21178">
    <property type="entry name" value="CILIA- AND FLAGELLA-ASSOCIATED PROTEIN 61"/>
    <property type="match status" value="1"/>
</dbReference>
<dbReference type="Pfam" id="PF16092">
    <property type="entry name" value="CFAP61_N"/>
    <property type="match status" value="1"/>
</dbReference>
<dbReference type="InterPro" id="IPR056299">
    <property type="entry name" value="CFAP61_dimer"/>
</dbReference>
<feature type="domain" description="CFAP61 dimerisation" evidence="3">
    <location>
        <begin position="1088"/>
        <end position="1205"/>
    </location>
</feature>
<protein>
    <recommendedName>
        <fullName evidence="7">Cilia- and flagella-associated protein 61 N-terminal domain-containing protein</fullName>
    </recommendedName>
</protein>
<dbReference type="EMBL" id="CAJNOQ010000945">
    <property type="protein sequence ID" value="CAF0853550.1"/>
    <property type="molecule type" value="Genomic_DNA"/>
</dbReference>
<evidence type="ECO:0000259" key="3">
    <source>
        <dbReference type="Pfam" id="PF23150"/>
    </source>
</evidence>
<evidence type="ECO:0000313" key="4">
    <source>
        <dbReference type="EMBL" id="CAF0853550.1"/>
    </source>
</evidence>
<dbReference type="Pfam" id="PF23150">
    <property type="entry name" value="CFAP61_dimer"/>
    <property type="match status" value="1"/>
</dbReference>
<dbReference type="PANTHER" id="PTHR21178:SF8">
    <property type="entry name" value="CILIA- AND FLAGELLA-ASSOCIATED PROTEIN 61"/>
    <property type="match status" value="1"/>
</dbReference>
<proteinExistence type="predicted"/>
<organism evidence="4 6">
    <name type="scientific">Didymodactylos carnosus</name>
    <dbReference type="NCBI Taxonomy" id="1234261"/>
    <lineage>
        <taxon>Eukaryota</taxon>
        <taxon>Metazoa</taxon>
        <taxon>Spiralia</taxon>
        <taxon>Gnathifera</taxon>
        <taxon>Rotifera</taxon>
        <taxon>Eurotatoria</taxon>
        <taxon>Bdelloidea</taxon>
        <taxon>Philodinida</taxon>
        <taxon>Philodinidae</taxon>
        <taxon>Didymodactylos</taxon>
    </lineage>
</organism>
<dbReference type="InterPro" id="IPR032151">
    <property type="entry name" value="CFAP61_N"/>
</dbReference>
<name>A0A813WN00_9BILA</name>
<dbReference type="Proteomes" id="UP000663829">
    <property type="component" value="Unassembled WGS sequence"/>
</dbReference>
<dbReference type="Gene3D" id="3.50.50.60">
    <property type="entry name" value="FAD/NAD(P)-binding domain"/>
    <property type="match status" value="2"/>
</dbReference>
<gene>
    <name evidence="4" type="ORF">GPM918_LOCUS6203</name>
    <name evidence="5" type="ORF">SRO942_LOCUS6203</name>
</gene>
<evidence type="ECO:0000256" key="1">
    <source>
        <dbReference type="SAM" id="MobiDB-lite"/>
    </source>
</evidence>